<protein>
    <recommendedName>
        <fullName evidence="7">DNA polymerase</fullName>
        <ecNumber evidence="7">2.7.7.7</ecNumber>
    </recommendedName>
</protein>
<dbReference type="NCBIfam" id="TIGR00592">
    <property type="entry name" value="pol2"/>
    <property type="match status" value="1"/>
</dbReference>
<dbReference type="Gene3D" id="3.30.342.10">
    <property type="entry name" value="DNA Polymerase, chain B, domain 1"/>
    <property type="match status" value="1"/>
</dbReference>
<dbReference type="Pfam" id="PF00136">
    <property type="entry name" value="DNA_pol_B"/>
    <property type="match status" value="1"/>
</dbReference>
<dbReference type="InterPro" id="IPR042087">
    <property type="entry name" value="DNA_pol_B_thumb"/>
</dbReference>
<dbReference type="InterPro" id="IPR036397">
    <property type="entry name" value="RNaseH_sf"/>
</dbReference>
<evidence type="ECO:0000256" key="2">
    <source>
        <dbReference type="ARBA" id="ARBA00022679"/>
    </source>
</evidence>
<evidence type="ECO:0000259" key="8">
    <source>
        <dbReference type="Pfam" id="PF00136"/>
    </source>
</evidence>
<dbReference type="InterPro" id="IPR012337">
    <property type="entry name" value="RNaseH-like_sf"/>
</dbReference>
<dbReference type="Gene3D" id="3.30.420.10">
    <property type="entry name" value="Ribonuclease H-like superfamily/Ribonuclease H"/>
    <property type="match status" value="1"/>
</dbReference>
<dbReference type="Proteomes" id="UP000074294">
    <property type="component" value="Unassembled WGS sequence"/>
</dbReference>
<dbReference type="SUPFAM" id="SSF53098">
    <property type="entry name" value="Ribonuclease H-like"/>
    <property type="match status" value="1"/>
</dbReference>
<sequence>MLLDVDYAEEEEKPSIRLFVKTGSEVLVAIDPDFEEYFYVVSDHPAKASKLIEKVEVEEDGVSIRPKGVEIVKRTFLGNEVEAIKVSFYQAKDSSKLRHKIRELPGVREIYEFDIPPARRYLIDRGLTPMAGVEFDGRIEERQGIKTVILDSPPRPAQVEEPKLNIMSFDIEVYNPTGSVRPDKDPIIMISLADNNGLRKVITWKNFERSQEYVEVVGSEREMIKRFVDLVKERDVDILLGYNTDLFDLPYIRSRAKQLKVKLDLGRDGSELVVRKRRFATASKIRGRIHVDVFAMVDFLATIGSIKLIHYSLADVYRHLLGKEKPDFEFTEMVDAWEKGGDAGRKFLEYSMSDADATLEVGLELLPLFLGLTRVVGQTLFDVQRMTPGQLVEWLLVAEAHRIGELVPGRPVGEEYEERMEETFVGAYVMEPVKGLHENLVVFDFRSLYPSIIVTHNIDPSTLNCKDCKPGEREQVPGLEYYFCRRRKGFIPATLQRIIEERMKLKAELKKLVRGTKEYRALDARQWAMKIVANSFYGMLGYPRARWYSKECAESVTSFGRHYIHKTIDMAREFGLEVVYGDTDSLHCKLNGKTREEALAFLKKVNDSLPGIMELELEGFYPRGIFITKKRYAMIDDEGRMVVKGLEFVRRDWAAIAKKTQEEVLKAILRDGSPEKAAEIIRKTTRDVYEGRVNLEDLIIYTQLKMPIESYKAIGPHVVAAKRLRELGHEIEPGMMIAYVEVKGPGSISERAVPVEDFKGREYDPDYYVGHQVLPAVMRIMEVLGYREIDLKFERQRQVGLDRFMK</sequence>
<dbReference type="InterPro" id="IPR050240">
    <property type="entry name" value="DNA_pol_type-B"/>
</dbReference>
<dbReference type="GO" id="GO:0006261">
    <property type="term" value="P:DNA-templated DNA replication"/>
    <property type="evidence" value="ECO:0007669"/>
    <property type="project" value="TreeGrafter"/>
</dbReference>
<evidence type="ECO:0000313" key="11">
    <source>
        <dbReference type="Proteomes" id="UP000074294"/>
    </source>
</evidence>
<feature type="domain" description="DNA-directed DNA polymerase family B multifunctional" evidence="8">
    <location>
        <begin position="391"/>
        <end position="783"/>
    </location>
</feature>
<proteinExistence type="inferred from homology"/>
<dbReference type="Gene3D" id="1.10.132.60">
    <property type="entry name" value="DNA polymerase family B, C-terminal domain"/>
    <property type="match status" value="1"/>
</dbReference>
<keyword evidence="2 7" id="KW-0808">Transferase</keyword>
<feature type="domain" description="DNA-directed DNA polymerase family B exonuclease" evidence="9">
    <location>
        <begin position="109"/>
        <end position="308"/>
    </location>
</feature>
<evidence type="ECO:0000313" key="10">
    <source>
        <dbReference type="EMBL" id="KUO42443.1"/>
    </source>
</evidence>
<dbReference type="InterPro" id="IPR043502">
    <property type="entry name" value="DNA/RNA_pol_sf"/>
</dbReference>
<dbReference type="InterPro" id="IPR017964">
    <property type="entry name" value="DNA-dir_DNA_pol_B_CS"/>
</dbReference>
<dbReference type="AlphaFoldDB" id="A0A147K0P8"/>
<dbReference type="InterPro" id="IPR023211">
    <property type="entry name" value="DNA_pol_palm_dom_sf"/>
</dbReference>
<reference evidence="10 11" key="1">
    <citation type="journal article" date="2016" name="Nat. Microbiol.">
        <title>Genomic inference of the metabolism of cosmopolitan subsurface Archaea, Hadesarchaea.</title>
        <authorList>
            <person name="Baker B.J."/>
            <person name="Saw J.H."/>
            <person name="Lind A.E."/>
            <person name="Lazar C.S."/>
            <person name="Hinrichs K.-U."/>
            <person name="Teske A.P."/>
            <person name="Ettema T.J."/>
        </authorList>
    </citation>
    <scope>NUCLEOTIDE SEQUENCE [LARGE SCALE GENOMIC DNA]</scope>
</reference>
<evidence type="ECO:0000256" key="1">
    <source>
        <dbReference type="ARBA" id="ARBA00005755"/>
    </source>
</evidence>
<evidence type="ECO:0000256" key="5">
    <source>
        <dbReference type="ARBA" id="ARBA00023125"/>
    </source>
</evidence>
<dbReference type="STRING" id="1776334.APZ16_03045"/>
<dbReference type="EMBL" id="LQMQ01000007">
    <property type="protein sequence ID" value="KUO42443.1"/>
    <property type="molecule type" value="Genomic_DNA"/>
</dbReference>
<dbReference type="PANTHER" id="PTHR10322:SF23">
    <property type="entry name" value="DNA POLYMERASE DELTA CATALYTIC SUBUNIT"/>
    <property type="match status" value="1"/>
</dbReference>
<dbReference type="GO" id="GO:0000166">
    <property type="term" value="F:nucleotide binding"/>
    <property type="evidence" value="ECO:0007669"/>
    <property type="project" value="InterPro"/>
</dbReference>
<comment type="caution">
    <text evidence="10">The sequence shown here is derived from an EMBL/GenBank/DDBJ whole genome shotgun (WGS) entry which is preliminary data.</text>
</comment>
<dbReference type="Gene3D" id="1.10.287.690">
    <property type="entry name" value="Helix hairpin bin"/>
    <property type="match status" value="1"/>
</dbReference>
<comment type="catalytic activity">
    <reaction evidence="6 7">
        <text>DNA(n) + a 2'-deoxyribonucleoside 5'-triphosphate = DNA(n+1) + diphosphate</text>
        <dbReference type="Rhea" id="RHEA:22508"/>
        <dbReference type="Rhea" id="RHEA-COMP:17339"/>
        <dbReference type="Rhea" id="RHEA-COMP:17340"/>
        <dbReference type="ChEBI" id="CHEBI:33019"/>
        <dbReference type="ChEBI" id="CHEBI:61560"/>
        <dbReference type="ChEBI" id="CHEBI:173112"/>
        <dbReference type="EC" id="2.7.7.7"/>
    </reaction>
</comment>
<dbReference type="PROSITE" id="PS00116">
    <property type="entry name" value="DNA_POLYMERASE_B"/>
    <property type="match status" value="1"/>
</dbReference>
<evidence type="ECO:0000256" key="4">
    <source>
        <dbReference type="ARBA" id="ARBA00022932"/>
    </source>
</evidence>
<evidence type="ECO:0000256" key="3">
    <source>
        <dbReference type="ARBA" id="ARBA00022695"/>
    </source>
</evidence>
<dbReference type="GO" id="GO:0003677">
    <property type="term" value="F:DNA binding"/>
    <property type="evidence" value="ECO:0007669"/>
    <property type="project" value="UniProtKB-KW"/>
</dbReference>
<dbReference type="EC" id="2.7.7.7" evidence="7"/>
<organism evidence="10 11">
    <name type="scientific">Hadarchaeum yellowstonense</name>
    <dbReference type="NCBI Taxonomy" id="1776334"/>
    <lineage>
        <taxon>Archaea</taxon>
        <taxon>Methanobacteriati</taxon>
        <taxon>Candidatus Hadarchaeota</taxon>
        <taxon>Candidatus Hadarchaeia</taxon>
        <taxon>Candidatus Hadarchaeales</taxon>
        <taxon>Candidatus Hadarchaeaceae</taxon>
        <taxon>Candidatus Hadarchaeum</taxon>
    </lineage>
</organism>
<dbReference type="GO" id="GO:0003887">
    <property type="term" value="F:DNA-directed DNA polymerase activity"/>
    <property type="evidence" value="ECO:0007669"/>
    <property type="project" value="UniProtKB-KW"/>
</dbReference>
<dbReference type="Pfam" id="PF03104">
    <property type="entry name" value="DNA_pol_B_exo1"/>
    <property type="match status" value="1"/>
</dbReference>
<comment type="similarity">
    <text evidence="1 7">Belongs to the DNA polymerase type-B family.</text>
</comment>
<dbReference type="PANTHER" id="PTHR10322">
    <property type="entry name" value="DNA POLYMERASE CATALYTIC SUBUNIT"/>
    <property type="match status" value="1"/>
</dbReference>
<dbReference type="Gene3D" id="3.90.1600.10">
    <property type="entry name" value="Palm domain of DNA polymerase"/>
    <property type="match status" value="1"/>
</dbReference>
<keyword evidence="3 7" id="KW-0548">Nucleotidyltransferase</keyword>
<dbReference type="PRINTS" id="PR00106">
    <property type="entry name" value="DNAPOLB"/>
</dbReference>
<accession>A0A147K0P8</accession>
<keyword evidence="5 7" id="KW-0238">DNA-binding</keyword>
<name>A0A147K0P8_HADYE</name>
<dbReference type="InterPro" id="IPR006134">
    <property type="entry name" value="DNA-dir_DNA_pol_B_multi_dom"/>
</dbReference>
<keyword evidence="4 7" id="KW-0239">DNA-directed DNA polymerase</keyword>
<dbReference type="SUPFAM" id="SSF56672">
    <property type="entry name" value="DNA/RNA polymerases"/>
    <property type="match status" value="1"/>
</dbReference>
<evidence type="ECO:0000256" key="7">
    <source>
        <dbReference type="RuleBase" id="RU000442"/>
    </source>
</evidence>
<dbReference type="SMART" id="SM00486">
    <property type="entry name" value="POLBc"/>
    <property type="match status" value="1"/>
</dbReference>
<gene>
    <name evidence="10" type="ORF">APZ16_03045</name>
</gene>
<dbReference type="InterPro" id="IPR006172">
    <property type="entry name" value="DNA-dir_DNA_pol_B"/>
</dbReference>
<evidence type="ECO:0000256" key="6">
    <source>
        <dbReference type="ARBA" id="ARBA00049244"/>
    </source>
</evidence>
<evidence type="ECO:0000259" key="9">
    <source>
        <dbReference type="Pfam" id="PF03104"/>
    </source>
</evidence>
<dbReference type="InterPro" id="IPR006133">
    <property type="entry name" value="DNA-dir_DNA_pol_B_exonuc"/>
</dbReference>
<keyword evidence="7" id="KW-0235">DNA replication</keyword>